<sequence>MNNYLEEMLEFYANNKKILNKISSLRNKQLDNIFDNKINVVNQTFFGKKGYQSDCINEFSITKLSMSIIEFLKQQHSNLKNINILIACDDLSNSLKKEYLQLIIDILNSIEAKIVIYSKKASVSTNLIEYSMHKIKNIDYCIYLHDFNYLDQLNLGISFFIQEQTINLAEKIAFIYQQYDLVNSWNVQYFKDDILEIDITKITNEYINEIRTFNYYQNGNKLIKIGIDVPKCQIRNMTQILGREDYSYQIVHKHVFDKKQFNLTLFKKNNFDYIISFNKNQTQLKIFSKTKNKLIYRYNEINFNYLIICYLYYINLNLPKQNPNINVKNIVYSYEFNQSMFEYLQQRHSLNIKDKKIFNLSKIFDIDNLLYLDDWNRFYLSNDRIMNYNLPMQSLILIDMLNYFQTQHIGINDILNEIKDKQQLIYSNYFKIKIDSKNLEAFITKLFVQRELGQISITEIYDLRNQNNDINSYIARFHFENNETLLVKFDWHTSELIFYVYEGMKTKQNIYLRLKSYFKSFTRNFKNNKFLNF</sequence>
<dbReference type="KEGG" id="mclo:DK849_01015"/>
<dbReference type="OrthoDB" id="401385at2"/>
<keyword evidence="2" id="KW-1185">Reference proteome</keyword>
<proteinExistence type="predicted"/>
<evidence type="ECO:0000313" key="1">
    <source>
        <dbReference type="EMBL" id="AWX42661.1"/>
    </source>
</evidence>
<accession>A0A2Z4LLL4</accession>
<reference evidence="2" key="1">
    <citation type="submission" date="2018-06" db="EMBL/GenBank/DDBJ databases">
        <title>Complete genome sequences of Mycoplasma anatis, M. anseris and M. cloacale type strains.</title>
        <authorList>
            <person name="Grozner D."/>
            <person name="Forro B."/>
            <person name="Sulyok K.M."/>
            <person name="Marton S."/>
            <person name="Kreizinger Z."/>
            <person name="Banyai K."/>
            <person name="Gyuranecz M."/>
        </authorList>
    </citation>
    <scope>NUCLEOTIDE SEQUENCE [LARGE SCALE GENOMIC DNA]</scope>
    <source>
        <strain evidence="2">NCTC 10199</strain>
    </source>
</reference>
<name>A0A2Z4LLL4_9BACT</name>
<dbReference type="RefSeq" id="WP_029329906.1">
    <property type="nucleotide sequence ID" value="NZ_CP030103.1"/>
</dbReference>
<dbReference type="AlphaFoldDB" id="A0A2Z4LLL4"/>
<protein>
    <submittedName>
        <fullName evidence="1">Uncharacterized protein</fullName>
    </submittedName>
</protein>
<dbReference type="EMBL" id="CP030103">
    <property type="protein sequence ID" value="AWX42661.1"/>
    <property type="molecule type" value="Genomic_DNA"/>
</dbReference>
<gene>
    <name evidence="1" type="ORF">DK849_01015</name>
</gene>
<organism evidence="1 2">
    <name type="scientific">Metamycoplasma cloacale</name>
    <dbReference type="NCBI Taxonomy" id="92401"/>
    <lineage>
        <taxon>Bacteria</taxon>
        <taxon>Bacillati</taxon>
        <taxon>Mycoplasmatota</taxon>
        <taxon>Mycoplasmoidales</taxon>
        <taxon>Metamycoplasmataceae</taxon>
        <taxon>Metamycoplasma</taxon>
    </lineage>
</organism>
<dbReference type="Proteomes" id="UP000249865">
    <property type="component" value="Chromosome"/>
</dbReference>
<evidence type="ECO:0000313" key="2">
    <source>
        <dbReference type="Proteomes" id="UP000249865"/>
    </source>
</evidence>